<name>A0A085MG11_9BILA</name>
<reference evidence="2 4" key="1">
    <citation type="journal article" date="2014" name="Nat. Genet.">
        <title>Genome and transcriptome of the porcine whipworm Trichuris suis.</title>
        <authorList>
            <person name="Jex A.R."/>
            <person name="Nejsum P."/>
            <person name="Schwarz E.M."/>
            <person name="Hu L."/>
            <person name="Young N.D."/>
            <person name="Hall R.S."/>
            <person name="Korhonen P.K."/>
            <person name="Liao S."/>
            <person name="Thamsborg S."/>
            <person name="Xia J."/>
            <person name="Xu P."/>
            <person name="Wang S."/>
            <person name="Scheerlinck J.P."/>
            <person name="Hofmann A."/>
            <person name="Sternberg P.W."/>
            <person name="Wang J."/>
            <person name="Gasser R.B."/>
        </authorList>
    </citation>
    <scope>NUCLEOTIDE SEQUENCE [LARGE SCALE GENOMIC DNA]</scope>
    <source>
        <strain evidence="3">DCEP-RM93F</strain>
        <strain evidence="2">DCEP-RM93M</strain>
    </source>
</reference>
<dbReference type="Proteomes" id="UP000030758">
    <property type="component" value="Unassembled WGS sequence"/>
</dbReference>
<keyword evidence="1" id="KW-0812">Transmembrane</keyword>
<dbReference type="AlphaFoldDB" id="A0A085MG11"/>
<proteinExistence type="predicted"/>
<accession>A0A085MG11</accession>
<feature type="transmembrane region" description="Helical" evidence="1">
    <location>
        <begin position="77"/>
        <end position="96"/>
    </location>
</feature>
<dbReference type="Proteomes" id="UP000030764">
    <property type="component" value="Unassembled WGS sequence"/>
</dbReference>
<gene>
    <name evidence="2" type="ORF">M513_02935</name>
    <name evidence="3" type="ORF">M514_02935</name>
</gene>
<sequence>MPTHSGSRLIILFFIVCTYVERLIEILFTADLPTSDARLAYFFLIATLQYMTIVLCVLTEIWSIFTRNVWTTSEIQIGILSLCFHNVSALISLFNYERQRFYLDILCGWWFALHFDDAVPTIYSIRDHRIMTVRKANFVARLPDHMDVDGDFVTVLPVEWIDVPKWVLDELDRETPTAG</sequence>
<feature type="transmembrane region" description="Helical" evidence="1">
    <location>
        <begin position="40"/>
        <end position="65"/>
    </location>
</feature>
<protein>
    <submittedName>
        <fullName evidence="2">Uncharacterized protein</fullName>
    </submittedName>
</protein>
<evidence type="ECO:0000313" key="4">
    <source>
        <dbReference type="Proteomes" id="UP000030764"/>
    </source>
</evidence>
<dbReference type="EMBL" id="KL363195">
    <property type="protein sequence ID" value="KFD56157.1"/>
    <property type="molecule type" value="Genomic_DNA"/>
</dbReference>
<feature type="transmembrane region" description="Helical" evidence="1">
    <location>
        <begin position="6"/>
        <end position="28"/>
    </location>
</feature>
<keyword evidence="1" id="KW-1133">Transmembrane helix</keyword>
<evidence type="ECO:0000313" key="2">
    <source>
        <dbReference type="EMBL" id="KFD56157.1"/>
    </source>
</evidence>
<evidence type="ECO:0000256" key="1">
    <source>
        <dbReference type="SAM" id="Phobius"/>
    </source>
</evidence>
<evidence type="ECO:0000313" key="3">
    <source>
        <dbReference type="EMBL" id="KFD66683.1"/>
    </source>
</evidence>
<organism evidence="2 4">
    <name type="scientific">Trichuris suis</name>
    <name type="common">pig whipworm</name>
    <dbReference type="NCBI Taxonomy" id="68888"/>
    <lineage>
        <taxon>Eukaryota</taxon>
        <taxon>Metazoa</taxon>
        <taxon>Ecdysozoa</taxon>
        <taxon>Nematoda</taxon>
        <taxon>Enoplea</taxon>
        <taxon>Dorylaimia</taxon>
        <taxon>Trichinellida</taxon>
        <taxon>Trichuridae</taxon>
        <taxon>Trichuris</taxon>
    </lineage>
</organism>
<dbReference type="EMBL" id="KL367522">
    <property type="protein sequence ID" value="KFD66683.1"/>
    <property type="molecule type" value="Genomic_DNA"/>
</dbReference>
<keyword evidence="4" id="KW-1185">Reference proteome</keyword>
<feature type="non-terminal residue" evidence="2">
    <location>
        <position position="179"/>
    </location>
</feature>
<keyword evidence="1" id="KW-0472">Membrane</keyword>